<dbReference type="Proteomes" id="UP001202328">
    <property type="component" value="Unassembled WGS sequence"/>
</dbReference>
<gene>
    <name evidence="1" type="ORF">MKW98_029076</name>
</gene>
<evidence type="ECO:0000313" key="2">
    <source>
        <dbReference type="Proteomes" id="UP001202328"/>
    </source>
</evidence>
<organism evidence="1 2">
    <name type="scientific">Papaver atlanticum</name>
    <dbReference type="NCBI Taxonomy" id="357466"/>
    <lineage>
        <taxon>Eukaryota</taxon>
        <taxon>Viridiplantae</taxon>
        <taxon>Streptophyta</taxon>
        <taxon>Embryophyta</taxon>
        <taxon>Tracheophyta</taxon>
        <taxon>Spermatophyta</taxon>
        <taxon>Magnoliopsida</taxon>
        <taxon>Ranunculales</taxon>
        <taxon>Papaveraceae</taxon>
        <taxon>Papaveroideae</taxon>
        <taxon>Papaver</taxon>
    </lineage>
</organism>
<dbReference type="EMBL" id="JAJJMB010004902">
    <property type="protein sequence ID" value="KAI3941333.1"/>
    <property type="molecule type" value="Genomic_DNA"/>
</dbReference>
<evidence type="ECO:0000313" key="1">
    <source>
        <dbReference type="EMBL" id="KAI3941333.1"/>
    </source>
</evidence>
<dbReference type="AlphaFoldDB" id="A0AAD4T5A5"/>
<proteinExistence type="predicted"/>
<name>A0AAD4T5A5_9MAGN</name>
<keyword evidence="2" id="KW-1185">Reference proteome</keyword>
<comment type="caution">
    <text evidence="1">The sequence shown here is derived from an EMBL/GenBank/DDBJ whole genome shotgun (WGS) entry which is preliminary data.</text>
</comment>
<reference evidence="1" key="1">
    <citation type="submission" date="2022-04" db="EMBL/GenBank/DDBJ databases">
        <title>A functionally conserved STORR gene fusion in Papaver species that diverged 16.8 million years ago.</title>
        <authorList>
            <person name="Catania T."/>
        </authorList>
    </citation>
    <scope>NUCLEOTIDE SEQUENCE</scope>
    <source>
        <strain evidence="1">S-188037</strain>
    </source>
</reference>
<accession>A0AAD4T5A5</accession>
<sequence length="111" mass="12909">MQRCVNVIPNGFVLQNDAISKLEEDEKENQISCTEFRSTLQVNFFPFKVLIFYVSKYVLFLKNIEYGTEYFSVFMHVLLSSGNGISMKEVTEKLFEQGLLAFYHDSKKLCV</sequence>
<protein>
    <submittedName>
        <fullName evidence="1">Uncharacterized protein</fullName>
    </submittedName>
</protein>